<keyword evidence="2" id="KW-0012">Acyltransferase</keyword>
<name>A0ABX6XSP8_9GAMM</name>
<gene>
    <name evidence="2" type="ORF">I6G34_16825</name>
</gene>
<dbReference type="Proteomes" id="UP000595058">
    <property type="component" value="Chromosome"/>
</dbReference>
<keyword evidence="3" id="KW-1185">Reference proteome</keyword>
<evidence type="ECO:0000259" key="1">
    <source>
        <dbReference type="Pfam" id="PF01757"/>
    </source>
</evidence>
<dbReference type="Pfam" id="PF01757">
    <property type="entry name" value="Acyl_transf_3"/>
    <property type="match status" value="1"/>
</dbReference>
<organism evidence="2 3">
    <name type="scientific">Stutzerimonas frequens</name>
    <dbReference type="NCBI Taxonomy" id="2968969"/>
    <lineage>
        <taxon>Bacteria</taxon>
        <taxon>Pseudomonadati</taxon>
        <taxon>Pseudomonadota</taxon>
        <taxon>Gammaproteobacteria</taxon>
        <taxon>Pseudomonadales</taxon>
        <taxon>Pseudomonadaceae</taxon>
        <taxon>Stutzerimonas</taxon>
    </lineage>
</organism>
<dbReference type="GO" id="GO:0016746">
    <property type="term" value="F:acyltransferase activity"/>
    <property type="evidence" value="ECO:0007669"/>
    <property type="project" value="UniProtKB-KW"/>
</dbReference>
<dbReference type="PANTHER" id="PTHR23028">
    <property type="entry name" value="ACETYLTRANSFERASE"/>
    <property type="match status" value="1"/>
</dbReference>
<evidence type="ECO:0000313" key="2">
    <source>
        <dbReference type="EMBL" id="QPT17061.1"/>
    </source>
</evidence>
<protein>
    <submittedName>
        <fullName evidence="2">Acyltransferase</fullName>
    </submittedName>
</protein>
<keyword evidence="2" id="KW-0808">Transferase</keyword>
<accession>A0ABX6XSP8</accession>
<sequence>MKRHYRPDIDGIRAIAVMSVLLFHAGFASFSGGYVGVDVFFVISGFLITRLIKDEIEEGRFSFGEFYARRARRLFPALFAKVSERGVTLGVSFIHLVVYLCGAKKCRETIGHRKLYRNTDHLIRDGSNLVLRGFSVEL</sequence>
<evidence type="ECO:0000313" key="3">
    <source>
        <dbReference type="Proteomes" id="UP000595058"/>
    </source>
</evidence>
<feature type="domain" description="Acyltransferase 3" evidence="1">
    <location>
        <begin position="8"/>
        <end position="79"/>
    </location>
</feature>
<dbReference type="PANTHER" id="PTHR23028:SF53">
    <property type="entry name" value="ACYL_TRANSF_3 DOMAIN-CONTAINING PROTEIN"/>
    <property type="match status" value="1"/>
</dbReference>
<dbReference type="InterPro" id="IPR002656">
    <property type="entry name" value="Acyl_transf_3_dom"/>
</dbReference>
<reference evidence="2 3" key="1">
    <citation type="submission" date="2020-12" db="EMBL/GenBank/DDBJ databases">
        <title>FDA dAtabase for Regulatory Grade micrObial Sequences (FDA-ARGOS): Supporting development and validation of Infectious Disease Dx tests.</title>
        <authorList>
            <person name="Sproer C."/>
            <person name="Gronow S."/>
            <person name="Severitt S."/>
            <person name="Schroder I."/>
            <person name="Tallon L."/>
            <person name="Sadzewicz L."/>
            <person name="Zhao X."/>
            <person name="Boylan J."/>
            <person name="Ott S."/>
            <person name="Bowen H."/>
            <person name="Vavikolanu K."/>
            <person name="Mehta A."/>
            <person name="Aluvathingal J."/>
            <person name="Nadendla S."/>
            <person name="Lowell S."/>
            <person name="Myers T."/>
            <person name="Yan Y."/>
            <person name="Sichtig H."/>
        </authorList>
    </citation>
    <scope>NUCLEOTIDE SEQUENCE [LARGE SCALE GENOMIC DNA]</scope>
    <source>
        <strain evidence="2 3">FDAARGOS_877</strain>
    </source>
</reference>
<dbReference type="InterPro" id="IPR050879">
    <property type="entry name" value="Acyltransferase_3"/>
</dbReference>
<proteinExistence type="predicted"/>
<dbReference type="EMBL" id="CP065720">
    <property type="protein sequence ID" value="QPT17061.1"/>
    <property type="molecule type" value="Genomic_DNA"/>
</dbReference>